<dbReference type="AlphaFoldDB" id="A0A939BG55"/>
<accession>A0A939BG55</accession>
<proteinExistence type="predicted"/>
<comment type="caution">
    <text evidence="1">The sequence shown here is derived from an EMBL/GenBank/DDBJ whole genome shotgun (WGS) entry which is preliminary data.</text>
</comment>
<organism evidence="1 2">
    <name type="scientific">Mordavella massiliensis</name>
    <dbReference type="NCBI Taxonomy" id="1871024"/>
    <lineage>
        <taxon>Bacteria</taxon>
        <taxon>Bacillati</taxon>
        <taxon>Bacillota</taxon>
        <taxon>Clostridia</taxon>
        <taxon>Eubacteriales</taxon>
        <taxon>Clostridiaceae</taxon>
        <taxon>Mordavella</taxon>
    </lineage>
</organism>
<gene>
    <name evidence="1" type="ORF">H6A20_10300</name>
</gene>
<name>A0A939BG55_9CLOT</name>
<dbReference type="RefSeq" id="WP_204907043.1">
    <property type="nucleotide sequence ID" value="NZ_JACJKS010000016.1"/>
</dbReference>
<dbReference type="EMBL" id="JACJKS010000016">
    <property type="protein sequence ID" value="MBM6949042.1"/>
    <property type="molecule type" value="Genomic_DNA"/>
</dbReference>
<sequence>MKREKKEEDMLLRGRMADAAEIPRELALSLPVLRAVGRQEIRIENYRGIREYTQELIRISTKSGEIRLTGRRLGIEYYTNAEMKITGLVSAIEYRQQKEG</sequence>
<dbReference type="InterPro" id="IPR022476">
    <property type="entry name" value="Spore_YabP/YqfC"/>
</dbReference>
<protein>
    <submittedName>
        <fullName evidence="1">YabP/YqfC family sporulation protein</fullName>
    </submittedName>
</protein>
<dbReference type="Proteomes" id="UP000705508">
    <property type="component" value="Unassembled WGS sequence"/>
</dbReference>
<reference evidence="1" key="1">
    <citation type="submission" date="2020-08" db="EMBL/GenBank/DDBJ databases">
        <authorList>
            <person name="Cejkova D."/>
            <person name="Kubasova T."/>
            <person name="Jahodarova E."/>
            <person name="Rychlik I."/>
        </authorList>
    </citation>
    <scope>NUCLEOTIDE SEQUENCE</scope>
    <source>
        <strain evidence="1">An582</strain>
    </source>
</reference>
<reference evidence="1" key="2">
    <citation type="journal article" date="2021" name="Sci. Rep.">
        <title>The distribution of antibiotic resistance genes in chicken gut microbiota commensals.</title>
        <authorList>
            <person name="Juricova H."/>
            <person name="Matiasovicova J."/>
            <person name="Kubasova T."/>
            <person name="Cejkova D."/>
            <person name="Rychlik I."/>
        </authorList>
    </citation>
    <scope>NUCLEOTIDE SEQUENCE</scope>
    <source>
        <strain evidence="1">An582</strain>
    </source>
</reference>
<evidence type="ECO:0000313" key="1">
    <source>
        <dbReference type="EMBL" id="MBM6949042.1"/>
    </source>
</evidence>
<dbReference type="Pfam" id="PF07873">
    <property type="entry name" value="YabP"/>
    <property type="match status" value="1"/>
</dbReference>
<evidence type="ECO:0000313" key="2">
    <source>
        <dbReference type="Proteomes" id="UP000705508"/>
    </source>
</evidence>